<dbReference type="InterPro" id="IPR024042">
    <property type="entry name" value="TM1646-like_dom_sf"/>
</dbReference>
<dbReference type="OrthoDB" id="2081713at2"/>
<dbReference type="Pfam" id="PF03885">
    <property type="entry name" value="DUF327"/>
    <property type="match status" value="1"/>
</dbReference>
<dbReference type="Gene3D" id="1.20.120.490">
    <property type="entry name" value="Hypothetical protein TM1646-like domain"/>
    <property type="match status" value="1"/>
</dbReference>
<name>A0A174I5L2_9CLOT</name>
<dbReference type="AlphaFoldDB" id="A0A174I5L2"/>
<evidence type="ECO:0000313" key="2">
    <source>
        <dbReference type="Proteomes" id="UP000095558"/>
    </source>
</evidence>
<dbReference type="SUPFAM" id="SSF158397">
    <property type="entry name" value="TM1646-like"/>
    <property type="match status" value="1"/>
</dbReference>
<sequence>MEIRSIQPSRNIGVKDKTVSARSDFSESFMKSYKSATKEELESYIKDIKKKGNKLILSKSYIDVKNYKSTIKNYLKAVVDYTYILNKNIGFWENQYYSTVETINEQLESLTNELLSEEKENLDISSTIDTIQGLLIDIYK</sequence>
<dbReference type="RefSeq" id="WP_055277892.1">
    <property type="nucleotide sequence ID" value="NZ_CYZV01000056.1"/>
</dbReference>
<evidence type="ECO:0000313" key="1">
    <source>
        <dbReference type="EMBL" id="CUO80748.1"/>
    </source>
</evidence>
<dbReference type="InterPro" id="IPR005585">
    <property type="entry name" value="DUF327"/>
</dbReference>
<organism evidence="1 2">
    <name type="scientific">Clostridium disporicum</name>
    <dbReference type="NCBI Taxonomy" id="84024"/>
    <lineage>
        <taxon>Bacteria</taxon>
        <taxon>Bacillati</taxon>
        <taxon>Bacillota</taxon>
        <taxon>Clostridia</taxon>
        <taxon>Eubacteriales</taxon>
        <taxon>Clostridiaceae</taxon>
        <taxon>Clostridium</taxon>
    </lineage>
</organism>
<proteinExistence type="predicted"/>
<gene>
    <name evidence="1" type="ORF">ERS852470_03425</name>
</gene>
<reference evidence="1 2" key="1">
    <citation type="submission" date="2015-09" db="EMBL/GenBank/DDBJ databases">
        <authorList>
            <consortium name="Pathogen Informatics"/>
        </authorList>
    </citation>
    <scope>NUCLEOTIDE SEQUENCE [LARGE SCALE GENOMIC DNA]</scope>
    <source>
        <strain evidence="1 2">2789STDY5834855</strain>
    </source>
</reference>
<dbReference type="EMBL" id="CYZV01000056">
    <property type="protein sequence ID" value="CUO80748.1"/>
    <property type="molecule type" value="Genomic_DNA"/>
</dbReference>
<dbReference type="Proteomes" id="UP000095558">
    <property type="component" value="Unassembled WGS sequence"/>
</dbReference>
<protein>
    <submittedName>
        <fullName evidence="1">Protein of uncharacterized function (DUF327)</fullName>
    </submittedName>
</protein>
<accession>A0A174I5L2</accession>